<reference evidence="1 2" key="1">
    <citation type="journal article" date="2017" name="J. Fish Dis.">
        <title>Comparative assessment of Vibrio virulence in marine fish larvae.</title>
        <authorList>
            <person name="Ronneseth A."/>
            <person name="Castillo D."/>
            <person name="D'Alvise P."/>
            <person name="Tonnesen O."/>
            <person name="Haugland G."/>
            <person name="Grotkjaer T."/>
            <person name="Engell-Sorensen K."/>
            <person name="Norremark L."/>
            <person name="Bergh O."/>
            <person name="Wergeland H.I."/>
            <person name="Gram L."/>
        </authorList>
    </citation>
    <scope>NUCLEOTIDE SEQUENCE [LARGE SCALE GENOMIC DNA]</scope>
    <source>
        <strain evidence="1 2">90-11-286</strain>
    </source>
</reference>
<comment type="caution">
    <text evidence="1">The sequence shown here is derived from an EMBL/GenBank/DDBJ whole genome shotgun (WGS) entry which is preliminary data.</text>
</comment>
<dbReference type="AlphaFoldDB" id="A0ABD4QRE3"/>
<evidence type="ECO:0000313" key="1">
    <source>
        <dbReference type="EMBL" id="MBT2917744.1"/>
    </source>
</evidence>
<dbReference type="RefSeq" id="WP_064626756.1">
    <property type="nucleotide sequence ID" value="NZ_JAHGUI010000011.1"/>
</dbReference>
<organism evidence="1 2">
    <name type="scientific">Vibrio anguillarum</name>
    <name type="common">Listonella anguillarum</name>
    <dbReference type="NCBI Taxonomy" id="55601"/>
    <lineage>
        <taxon>Bacteria</taxon>
        <taxon>Pseudomonadati</taxon>
        <taxon>Pseudomonadota</taxon>
        <taxon>Gammaproteobacteria</taxon>
        <taxon>Vibrionales</taxon>
        <taxon>Vibrionaceae</taxon>
        <taxon>Vibrio</taxon>
    </lineage>
</organism>
<dbReference type="Proteomes" id="UP000078309">
    <property type="component" value="Unassembled WGS sequence"/>
</dbReference>
<gene>
    <name evidence="1" type="ORF">PL14_03480</name>
</gene>
<accession>A0ABD4QRE3</accession>
<dbReference type="EMBL" id="JAHGUI010000011">
    <property type="protein sequence ID" value="MBT2917744.1"/>
    <property type="molecule type" value="Genomic_DNA"/>
</dbReference>
<evidence type="ECO:0000313" key="2">
    <source>
        <dbReference type="Proteomes" id="UP000078309"/>
    </source>
</evidence>
<proteinExistence type="predicted"/>
<sequence length="71" mass="8152">MLNIAPEAKTLVQTIVTYSRYGVVEPHIIARLHPEHSEHHIAFVLEQLAQQPLPDLQQLTKTTRNTVYKHS</sequence>
<name>A0ABD4QRE3_VIBAN</name>
<protein>
    <submittedName>
        <fullName evidence="1">Uncharacterized protein</fullName>
    </submittedName>
</protein>